<proteinExistence type="predicted"/>
<protein>
    <submittedName>
        <fullName evidence="1">Uncharacterized protein</fullName>
    </submittedName>
</protein>
<dbReference type="Proteomes" id="UP001164250">
    <property type="component" value="Chromosome 8"/>
</dbReference>
<evidence type="ECO:0000313" key="2">
    <source>
        <dbReference type="Proteomes" id="UP001164250"/>
    </source>
</evidence>
<organism evidence="1 2">
    <name type="scientific">Pistacia atlantica</name>
    <dbReference type="NCBI Taxonomy" id="434234"/>
    <lineage>
        <taxon>Eukaryota</taxon>
        <taxon>Viridiplantae</taxon>
        <taxon>Streptophyta</taxon>
        <taxon>Embryophyta</taxon>
        <taxon>Tracheophyta</taxon>
        <taxon>Spermatophyta</taxon>
        <taxon>Magnoliopsida</taxon>
        <taxon>eudicotyledons</taxon>
        <taxon>Gunneridae</taxon>
        <taxon>Pentapetalae</taxon>
        <taxon>rosids</taxon>
        <taxon>malvids</taxon>
        <taxon>Sapindales</taxon>
        <taxon>Anacardiaceae</taxon>
        <taxon>Pistacia</taxon>
    </lineage>
</organism>
<evidence type="ECO:0000313" key="1">
    <source>
        <dbReference type="EMBL" id="KAJ0091164.1"/>
    </source>
</evidence>
<keyword evidence="2" id="KW-1185">Reference proteome</keyword>
<gene>
    <name evidence="1" type="ORF">Patl1_12971</name>
</gene>
<accession>A0ACC1AWT4</accession>
<comment type="caution">
    <text evidence="1">The sequence shown here is derived from an EMBL/GenBank/DDBJ whole genome shotgun (WGS) entry which is preliminary data.</text>
</comment>
<dbReference type="EMBL" id="CM047904">
    <property type="protein sequence ID" value="KAJ0091164.1"/>
    <property type="molecule type" value="Genomic_DNA"/>
</dbReference>
<sequence length="43" mass="4795">MLDHFIKKGIQAPCTERIPSFPLLSNPPIYLIGKDPLSELLTS</sequence>
<reference evidence="2" key="1">
    <citation type="journal article" date="2023" name="G3 (Bethesda)">
        <title>Genome assembly and association tests identify interacting loci associated with vigor, precocity, and sex in interspecific pistachio rootstocks.</title>
        <authorList>
            <person name="Palmer W."/>
            <person name="Jacygrad E."/>
            <person name="Sagayaradj S."/>
            <person name="Cavanaugh K."/>
            <person name="Han R."/>
            <person name="Bertier L."/>
            <person name="Beede B."/>
            <person name="Kafkas S."/>
            <person name="Golino D."/>
            <person name="Preece J."/>
            <person name="Michelmore R."/>
        </authorList>
    </citation>
    <scope>NUCLEOTIDE SEQUENCE [LARGE SCALE GENOMIC DNA]</scope>
</reference>
<name>A0ACC1AWT4_9ROSI</name>